<dbReference type="PANTHER" id="PTHR43877">
    <property type="entry name" value="AMINOALKYLPHOSPHONATE N-ACETYLTRANSFERASE-RELATED-RELATED"/>
    <property type="match status" value="1"/>
</dbReference>
<dbReference type="OrthoDB" id="9799154at2"/>
<protein>
    <submittedName>
        <fullName evidence="5">N-acetyltransferase</fullName>
    </submittedName>
</protein>
<keyword evidence="3" id="KW-1133">Transmembrane helix</keyword>
<evidence type="ECO:0000313" key="5">
    <source>
        <dbReference type="EMBL" id="MXP63291.1"/>
    </source>
</evidence>
<dbReference type="InterPro" id="IPR016181">
    <property type="entry name" value="Acyl_CoA_acyltransferase"/>
</dbReference>
<dbReference type="RefSeq" id="WP_160936407.1">
    <property type="nucleotide sequence ID" value="NZ_SNVJ01000005.1"/>
</dbReference>
<comment type="caution">
    <text evidence="5">The sequence shown here is derived from an EMBL/GenBank/DDBJ whole genome shotgun (WGS) entry which is preliminary data.</text>
</comment>
<gene>
    <name evidence="5" type="ORF">E0493_07990</name>
</gene>
<dbReference type="Gene3D" id="3.40.630.30">
    <property type="match status" value="1"/>
</dbReference>
<feature type="transmembrane region" description="Helical" evidence="3">
    <location>
        <begin position="114"/>
        <end position="135"/>
    </location>
</feature>
<reference evidence="5 6" key="1">
    <citation type="submission" date="2019-03" db="EMBL/GenBank/DDBJ databases">
        <title>Roseomonas sp. a novel Roseomonas species isolated from Sea whip Gorgonian.</title>
        <authorList>
            <person name="Li F."/>
            <person name="Pan X."/>
            <person name="Huang S."/>
            <person name="Li Z."/>
            <person name="Meng B."/>
        </authorList>
    </citation>
    <scope>NUCLEOTIDE SEQUENCE [LARGE SCALE GENOMIC DNA]</scope>
    <source>
        <strain evidence="5 6">M0104</strain>
    </source>
</reference>
<keyword evidence="6" id="KW-1185">Reference proteome</keyword>
<dbReference type="GO" id="GO:0016747">
    <property type="term" value="F:acyltransferase activity, transferring groups other than amino-acyl groups"/>
    <property type="evidence" value="ECO:0007669"/>
    <property type="project" value="InterPro"/>
</dbReference>
<keyword evidence="3" id="KW-0472">Membrane</keyword>
<dbReference type="InterPro" id="IPR050832">
    <property type="entry name" value="Bact_Acetyltransf"/>
</dbReference>
<evidence type="ECO:0000259" key="4">
    <source>
        <dbReference type="PROSITE" id="PS51186"/>
    </source>
</evidence>
<evidence type="ECO:0000256" key="3">
    <source>
        <dbReference type="SAM" id="Phobius"/>
    </source>
</evidence>
<evidence type="ECO:0000256" key="2">
    <source>
        <dbReference type="ARBA" id="ARBA00023315"/>
    </source>
</evidence>
<dbReference type="Proteomes" id="UP000460715">
    <property type="component" value="Unassembled WGS sequence"/>
</dbReference>
<dbReference type="AlphaFoldDB" id="A0A845B7Z5"/>
<keyword evidence="2" id="KW-0012">Acyltransferase</keyword>
<dbReference type="InterPro" id="IPR000182">
    <property type="entry name" value="GNAT_dom"/>
</dbReference>
<dbReference type="PROSITE" id="PS51186">
    <property type="entry name" value="GNAT"/>
    <property type="match status" value="1"/>
</dbReference>
<organism evidence="5 6">
    <name type="scientific">Teichococcus coralli</name>
    <dbReference type="NCBI Taxonomy" id="2545983"/>
    <lineage>
        <taxon>Bacteria</taxon>
        <taxon>Pseudomonadati</taxon>
        <taxon>Pseudomonadota</taxon>
        <taxon>Alphaproteobacteria</taxon>
        <taxon>Acetobacterales</taxon>
        <taxon>Roseomonadaceae</taxon>
        <taxon>Roseomonas</taxon>
    </lineage>
</organism>
<feature type="domain" description="N-acetyltransferase" evidence="4">
    <location>
        <begin position="2"/>
        <end position="183"/>
    </location>
</feature>
<keyword evidence="1 5" id="KW-0808">Transferase</keyword>
<evidence type="ECO:0000313" key="6">
    <source>
        <dbReference type="Proteomes" id="UP000460715"/>
    </source>
</evidence>
<dbReference type="EMBL" id="SNVJ01000005">
    <property type="protein sequence ID" value="MXP63291.1"/>
    <property type="molecule type" value="Genomic_DNA"/>
</dbReference>
<dbReference type="SUPFAM" id="SSF55729">
    <property type="entry name" value="Acyl-CoA N-acyltransferases (Nat)"/>
    <property type="match status" value="1"/>
</dbReference>
<evidence type="ECO:0000256" key="1">
    <source>
        <dbReference type="ARBA" id="ARBA00022679"/>
    </source>
</evidence>
<sequence length="187" mass="20496">MICIRRAQPADATAIAAVHVACWRSTYPGLLPDTYLAGLSPPRIAGGYYRSLVERQNGEALFVAVAPPQQPEEVPLVVGFASCRRARRRGLAQGEIETLYVLDDWRERGLGRRLMRAAAAHLAAIGCGSVMLWVLSQNPSRWFYQRLEGKLVATESILVGGRPVAQEAMLWDPIERLLTATARADGA</sequence>
<keyword evidence="3" id="KW-0812">Transmembrane</keyword>
<dbReference type="Pfam" id="PF00583">
    <property type="entry name" value="Acetyltransf_1"/>
    <property type="match status" value="1"/>
</dbReference>
<accession>A0A845B7Z5</accession>
<name>A0A845B7Z5_9PROT</name>
<dbReference type="CDD" id="cd04301">
    <property type="entry name" value="NAT_SF"/>
    <property type="match status" value="1"/>
</dbReference>
<proteinExistence type="predicted"/>